<dbReference type="EMBL" id="JABTXI010000016">
    <property type="protein sequence ID" value="MBY3594028.1"/>
    <property type="molecule type" value="Genomic_DNA"/>
</dbReference>
<organism evidence="1 2">
    <name type="scientific">Rhizobium bangladeshense</name>
    <dbReference type="NCBI Taxonomy" id="1138189"/>
    <lineage>
        <taxon>Bacteria</taxon>
        <taxon>Pseudomonadati</taxon>
        <taxon>Pseudomonadota</taxon>
        <taxon>Alphaproteobacteria</taxon>
        <taxon>Hyphomicrobiales</taxon>
        <taxon>Rhizobiaceae</taxon>
        <taxon>Rhizobium/Agrobacterium group</taxon>
        <taxon>Rhizobium</taxon>
    </lineage>
</organism>
<sequence length="53" mass="5932">MTMPGEYRRASADFGTYLDDICDAAVAVCKHIGEAAFDRMLKTLPYGAEEFWP</sequence>
<keyword evidence="2" id="KW-1185">Reference proteome</keyword>
<gene>
    <name evidence="1" type="ORF">HJA87_29780</name>
</gene>
<accession>A0ABS7LRX2</accession>
<dbReference type="RefSeq" id="WP_207606950.1">
    <property type="nucleotide sequence ID" value="NZ_CP071618.1"/>
</dbReference>
<dbReference type="Proteomes" id="UP000720124">
    <property type="component" value="Unassembled WGS sequence"/>
</dbReference>
<comment type="caution">
    <text evidence="1">The sequence shown here is derived from an EMBL/GenBank/DDBJ whole genome shotgun (WGS) entry which is preliminary data.</text>
</comment>
<protein>
    <recommendedName>
        <fullName evidence="3">DUF2267 domain-containing protein</fullName>
    </recommendedName>
</protein>
<evidence type="ECO:0008006" key="3">
    <source>
        <dbReference type="Google" id="ProtNLM"/>
    </source>
</evidence>
<evidence type="ECO:0000313" key="1">
    <source>
        <dbReference type="EMBL" id="MBY3594028.1"/>
    </source>
</evidence>
<proteinExistence type="predicted"/>
<evidence type="ECO:0000313" key="2">
    <source>
        <dbReference type="Proteomes" id="UP000720124"/>
    </source>
</evidence>
<reference evidence="1 2" key="1">
    <citation type="submission" date="2020-06" db="EMBL/GenBank/DDBJ databases">
        <title>Global-level population genomics: horizontal gene transfer, symbiosis and evolution in Rhizobia.</title>
        <authorList>
            <person name="Gai Y."/>
        </authorList>
    </citation>
    <scope>NUCLEOTIDE SEQUENCE [LARGE SCALE GENOMIC DNA]</scope>
    <source>
        <strain evidence="1 2">PLR6_1b</strain>
    </source>
</reference>
<name>A0ABS7LRX2_9HYPH</name>